<dbReference type="RefSeq" id="WP_086334138.1">
    <property type="nucleotide sequence ID" value="NZ_CP018791.1"/>
</dbReference>
<dbReference type="GO" id="GO:0015774">
    <property type="term" value="P:polysaccharide transport"/>
    <property type="evidence" value="ECO:0007669"/>
    <property type="project" value="InterPro"/>
</dbReference>
<proteinExistence type="predicted"/>
<dbReference type="GO" id="GO:0000271">
    <property type="term" value="P:polysaccharide biosynthetic process"/>
    <property type="evidence" value="ECO:0007669"/>
    <property type="project" value="InterPro"/>
</dbReference>
<sequence length="689" mass="77733">MKFDGYSSSINLIKNVKYFYNIKKILQFTFVCKEPTFYGWGRKESGKKAIELSTKFNGKFKLLEDGFIRSVGLGVDGAKLLSIVEDDIGIYYDATSQSRLEKILSEHKFDNELLQESKWCIDFITTHNISKYNNAPNISKNLIQKYELENSNNILIIAQTDGDASLVYGLGDKFSTADVIDAAIKENPNSNILLKIHPDVLSGKKKSDINISNLDSKIKIIAEDINPISLLKHINKVYTKTSGMGFEALMCGCECVCFGMPFYAGWGLSDDRVQAPSRRNRTLSIEELFAGAYILYAKYIDAYTGQNTTLKRVLPQINTLKNARLNECKKQKFLFGFSVWKRKFMKPFLGENLNYISVFSKNPLKSALKAGLDTNSLVYIWGKKEYLELQKWCDENSVSIIRVEDGFIRSVGLGSDLTRPYSLVFDDVGIYFDTTSPSRLENILNYHKFSSSELEAAKKLKDILIDSKISKYNDDKDGIILSKNGKKIALVIGQVEDDASVRIGADGMKNIELLEQARLNSPNSHIIYKPHPDVVSGNRIGLVDIDQALKYCDEVLEGVSMPTLLDLADEIHTMTSTSGLEAILRGKRVICYGRPFWAGWGLSDDKKPQPRRYRSLSSDELVAGAYLLYPKYVHPINLKPCNASDLILALQEQRAKLQKPVNALLHKIKSLYARVGQKILYIVLFMVKR</sequence>
<protein>
    <submittedName>
        <fullName evidence="1">Capsular polysaccharide export protein (Two domain)</fullName>
    </submittedName>
</protein>
<organism evidence="1 2">
    <name type="scientific">Campylobacter vicugnae</name>
    <dbReference type="NCBI Taxonomy" id="1660076"/>
    <lineage>
        <taxon>Bacteria</taxon>
        <taxon>Pseudomonadati</taxon>
        <taxon>Campylobacterota</taxon>
        <taxon>Epsilonproteobacteria</taxon>
        <taxon>Campylobacterales</taxon>
        <taxon>Campylobacteraceae</taxon>
        <taxon>Campylobacter</taxon>
    </lineage>
</organism>
<evidence type="ECO:0000313" key="1">
    <source>
        <dbReference type="EMBL" id="ARR03020.1"/>
    </source>
</evidence>
<name>A0A1X9T3E5_9BACT</name>
<dbReference type="CDD" id="cd16439">
    <property type="entry name" value="beta_Kdo_transferase_KpsC_2"/>
    <property type="match status" value="1"/>
</dbReference>
<dbReference type="EMBL" id="CP018791">
    <property type="protein sequence ID" value="ARR03020.1"/>
    <property type="molecule type" value="Genomic_DNA"/>
</dbReference>
<reference evidence="1 2" key="1">
    <citation type="journal article" date="2017" name="Genome Biol. Evol.">
        <title>Comparative Genomic Analysis Identifies a Campylobacter Clade Deficient in Selenium Metabolism.</title>
        <authorList>
            <person name="Miller W.G."/>
            <person name="Yee E."/>
            <person name="Lopes B.S."/>
            <person name="Chapman M.H."/>
            <person name="Huynh S."/>
            <person name="Bono J.L."/>
            <person name="Parker C.T."/>
            <person name="Strachan N.J.C."/>
            <person name="Forbes K.J."/>
        </authorList>
    </citation>
    <scope>NUCLEOTIDE SEQUENCE [LARGE SCALE GENOMIC DNA]</scope>
    <source>
        <strain evidence="1 2">RM8964</strain>
    </source>
</reference>
<accession>A0A1X9T3E5</accession>
<dbReference type="InterPro" id="IPR007833">
    <property type="entry name" value="Capsule_polysaccharide_synth"/>
</dbReference>
<dbReference type="STRING" id="1660074.CVIC8964_1647"/>
<evidence type="ECO:0000313" key="2">
    <source>
        <dbReference type="Proteomes" id="UP000194265"/>
    </source>
</evidence>
<dbReference type="Proteomes" id="UP000194265">
    <property type="component" value="Chromosome"/>
</dbReference>
<dbReference type="OrthoDB" id="543755at2"/>
<dbReference type="AlphaFoldDB" id="A0A1X9T3E5"/>
<dbReference type="CDD" id="cd16440">
    <property type="entry name" value="beta_Kdo_transferase_KpsC_1"/>
    <property type="match status" value="1"/>
</dbReference>
<gene>
    <name evidence="1" type="primary">kpsC</name>
    <name evidence="1" type="ORF">CVIC8964_1647</name>
</gene>
<dbReference type="Pfam" id="PF05159">
    <property type="entry name" value="Capsule_synth"/>
    <property type="match status" value="2"/>
</dbReference>